<name>A0AAD3YD22_9TREE</name>
<sequence>MVDKLIELELVRTAMVPVNTRSGQVEYETLEYWAQLQPGVAYPIAPPPPPYLSRGMHPSAHAFVETEPFLSLGHDMVRRAMMWAGAPSHVWIRLMDGGDGNVSADALFLVGDRLRTPFDIHPSVERQRALLADLATLWCGFASQGLVGLHHPGDIVIQATREAPVTLAGFDWNPHTCDTPGRRRLWLQHFISQGFEGLSYAWPRPRDSTAGPSGSQSLTSPNGAMARTTGPNARIAGPTGRPAISPTSGASSSGSSRRSRTLDTGNTQRLSLPALSFSGPSGELSPRNQRWVEDIEFILALLLSDILSWPPTRGRVHRLYIWLIHLRDRGPIACVDLKDASKAMIGGSMLPTHPDPGVLQTTVGQYWAEIRGIGDPGVDYPAAMRLVGNPRGRDSCPHLVVDGVWQESRLEPQVRAVIEQRYAECGSPTSSTPSRSSYERLRPLARPRPLSAKCDRDAEFMAGFRPVARRMIAIAQAWPHGRRIRVIRVILAADRALGLAGYTIITGEQDEALDKLRSAADDSQYVLQESVLQLMAEFCRTSPDVPRAIVVQMHPAVHGIDVRMMWEEGEEALSGMGVTLHYLWQMFDQWGDHAASLPWPEPR</sequence>
<dbReference type="AlphaFoldDB" id="A0AAD3YD22"/>
<comment type="caution">
    <text evidence="2">The sequence shown here is derived from an EMBL/GenBank/DDBJ whole genome shotgun (WGS) entry which is preliminary data.</text>
</comment>
<feature type="compositionally biased region" description="Low complexity" evidence="1">
    <location>
        <begin position="242"/>
        <end position="256"/>
    </location>
</feature>
<keyword evidence="3" id="KW-1185">Reference proteome</keyword>
<protein>
    <submittedName>
        <fullName evidence="2">Uncharacterized protein</fullName>
    </submittedName>
</protein>
<evidence type="ECO:0000313" key="3">
    <source>
        <dbReference type="Proteomes" id="UP001222932"/>
    </source>
</evidence>
<evidence type="ECO:0000313" key="2">
    <source>
        <dbReference type="EMBL" id="GMK58656.1"/>
    </source>
</evidence>
<reference evidence="2" key="2">
    <citation type="submission" date="2023-06" db="EMBL/GenBank/DDBJ databases">
        <authorList>
            <person name="Kobayashi Y."/>
            <person name="Kayamori A."/>
            <person name="Aoki K."/>
            <person name="Shiwa Y."/>
            <person name="Fujita N."/>
            <person name="Sugita T."/>
            <person name="Iwasaki W."/>
            <person name="Tanaka N."/>
            <person name="Takashima M."/>
        </authorList>
    </citation>
    <scope>NUCLEOTIDE SEQUENCE</scope>
    <source>
        <strain evidence="2">HIS016</strain>
    </source>
</reference>
<evidence type="ECO:0000256" key="1">
    <source>
        <dbReference type="SAM" id="MobiDB-lite"/>
    </source>
</evidence>
<reference evidence="2" key="1">
    <citation type="journal article" date="2023" name="BMC Genomics">
        <title>Chromosome-level genome assemblies of Cutaneotrichosporon spp. (Trichosporonales, Basidiomycota) reveal imbalanced evolution between nucleotide sequences and chromosome synteny.</title>
        <authorList>
            <person name="Kobayashi Y."/>
            <person name="Kayamori A."/>
            <person name="Aoki K."/>
            <person name="Shiwa Y."/>
            <person name="Matsutani M."/>
            <person name="Fujita N."/>
            <person name="Sugita T."/>
            <person name="Iwasaki W."/>
            <person name="Tanaka N."/>
            <person name="Takashima M."/>
        </authorList>
    </citation>
    <scope>NUCLEOTIDE SEQUENCE</scope>
    <source>
        <strain evidence="2">HIS016</strain>
    </source>
</reference>
<accession>A0AAD3YD22</accession>
<feature type="region of interest" description="Disordered" evidence="1">
    <location>
        <begin position="202"/>
        <end position="286"/>
    </location>
</feature>
<gene>
    <name evidence="2" type="ORF">CspeluHIS016_0600980</name>
</gene>
<organism evidence="2 3">
    <name type="scientific">Cutaneotrichosporon spelunceum</name>
    <dbReference type="NCBI Taxonomy" id="1672016"/>
    <lineage>
        <taxon>Eukaryota</taxon>
        <taxon>Fungi</taxon>
        <taxon>Dikarya</taxon>
        <taxon>Basidiomycota</taxon>
        <taxon>Agaricomycotina</taxon>
        <taxon>Tremellomycetes</taxon>
        <taxon>Trichosporonales</taxon>
        <taxon>Trichosporonaceae</taxon>
        <taxon>Cutaneotrichosporon</taxon>
    </lineage>
</organism>
<proteinExistence type="predicted"/>
<dbReference type="Proteomes" id="UP001222932">
    <property type="component" value="Unassembled WGS sequence"/>
</dbReference>
<feature type="compositionally biased region" description="Polar residues" evidence="1">
    <location>
        <begin position="210"/>
        <end position="222"/>
    </location>
</feature>
<dbReference type="EMBL" id="BTCM01000006">
    <property type="protein sequence ID" value="GMK58656.1"/>
    <property type="molecule type" value="Genomic_DNA"/>
</dbReference>